<keyword evidence="8" id="KW-1185">Reference proteome</keyword>
<dbReference type="PANTHER" id="PTHR30627">
    <property type="entry name" value="PEPTIDOGLYCAN D,D-TRANSPEPTIDASE"/>
    <property type="match status" value="1"/>
</dbReference>
<feature type="transmembrane region" description="Helical" evidence="4">
    <location>
        <begin position="31"/>
        <end position="50"/>
    </location>
</feature>
<evidence type="ECO:0000259" key="6">
    <source>
        <dbReference type="Pfam" id="PF03717"/>
    </source>
</evidence>
<name>A0A6H1Q3K3_9PROT</name>
<keyword evidence="4" id="KW-0812">Transmembrane</keyword>
<evidence type="ECO:0000313" key="7">
    <source>
        <dbReference type="EMBL" id="QIZ21371.1"/>
    </source>
</evidence>
<dbReference type="InterPro" id="IPR050515">
    <property type="entry name" value="Beta-lactam/transpept"/>
</dbReference>
<keyword evidence="3 4" id="KW-0472">Membrane</keyword>
<evidence type="ECO:0000256" key="4">
    <source>
        <dbReference type="SAM" id="Phobius"/>
    </source>
</evidence>
<dbReference type="Pfam" id="PF00905">
    <property type="entry name" value="Transpeptidase"/>
    <property type="match status" value="1"/>
</dbReference>
<dbReference type="GO" id="GO:0008658">
    <property type="term" value="F:penicillin binding"/>
    <property type="evidence" value="ECO:0007669"/>
    <property type="project" value="InterPro"/>
</dbReference>
<dbReference type="Gene3D" id="3.90.1310.10">
    <property type="entry name" value="Penicillin-binding protein 2a (Domain 2)"/>
    <property type="match status" value="1"/>
</dbReference>
<keyword evidence="2" id="KW-0645">Protease</keyword>
<dbReference type="KEGG" id="peg:E5R92_06200"/>
<reference evidence="7 8" key="1">
    <citation type="journal article" date="2020" name="Nat. Microbiol.">
        <title>Lysogenic host-virus interactions in SAR11 marine bacteria.</title>
        <authorList>
            <person name="Morris R.M."/>
            <person name="Cain K.R."/>
            <person name="Hvorecny K.L."/>
            <person name="Kollman J.M."/>
        </authorList>
    </citation>
    <scope>NUCLEOTIDE SEQUENCE [LARGE SCALE GENOMIC DNA]</scope>
    <source>
        <strain evidence="7 8">NP1</strain>
    </source>
</reference>
<sequence>MVMNNKKNIILEEYENEFSYKKSKTNLDIQFNRIAFIFFVFLMISVIYSIQLLHLGSLKTEDSKKFLTENKNHRADILDRNGNYLVKTVKSIDIGINPIEVIDKKKLLINLQLIFPNKDYAEVIKKLKKNKFFYFEKKISSENYEKIMLLGDKSIKSEEKLTRIYPQKNLFSHIIGQIDDDNKGISGLEKSFNEKLKQTSEPLKLTVDTDIQFLIREELVKFQSIFRSKGSTAILMNVNNGEIISMVSYPDFDLNKREKIVDVNFINRATKGVFELGSVFKTFTVAAGLEEGLINTDTEFLNLEKRLQCGKSSISEYDNEIPSNLTVEQILIRSGNIGSVRIGQKLEIVKLKAFLEKIGILSKINFDIEEVGEPIPFRWGKCKLATVSFGHGITTTPLQLAKAYAIISNGGFAVEPSLIKSELRNNQQKKRIIKAGISEKINLILRKIVTTTEGTAGLVNIKGYEVGGKTGTAQKTIVGGYSKAKVNTFAGIFPTSKPKYVLIVLLDEPKTSSDYVYEYKNKKGSYKGTPFNTAGWTSVEVAGKMIEKIGPILATKYIEN</sequence>
<dbReference type="InterPro" id="IPR005311">
    <property type="entry name" value="PBP_dimer"/>
</dbReference>
<dbReference type="GO" id="GO:0004180">
    <property type="term" value="F:carboxypeptidase activity"/>
    <property type="evidence" value="ECO:0007669"/>
    <property type="project" value="UniProtKB-KW"/>
</dbReference>
<dbReference type="RefSeq" id="WP_168607474.1">
    <property type="nucleotide sequence ID" value="NZ_CP038852.1"/>
</dbReference>
<evidence type="ECO:0000259" key="5">
    <source>
        <dbReference type="Pfam" id="PF00905"/>
    </source>
</evidence>
<dbReference type="GO" id="GO:0005886">
    <property type="term" value="C:plasma membrane"/>
    <property type="evidence" value="ECO:0007669"/>
    <property type="project" value="TreeGrafter"/>
</dbReference>
<protein>
    <submittedName>
        <fullName evidence="7">Penicillin-binding protein 2</fullName>
    </submittedName>
</protein>
<feature type="domain" description="Penicillin-binding protein dimerisation" evidence="6">
    <location>
        <begin position="73"/>
        <end position="197"/>
    </location>
</feature>
<dbReference type="Proteomes" id="UP000501094">
    <property type="component" value="Chromosome"/>
</dbReference>
<keyword evidence="2" id="KW-0378">Hydrolase</keyword>
<dbReference type="InterPro" id="IPR036138">
    <property type="entry name" value="PBP_dimer_sf"/>
</dbReference>
<dbReference type="AlphaFoldDB" id="A0A6H1Q3K3"/>
<dbReference type="SUPFAM" id="SSF56601">
    <property type="entry name" value="beta-lactamase/transpeptidase-like"/>
    <property type="match status" value="1"/>
</dbReference>
<accession>A0A6H1Q3K3</accession>
<gene>
    <name evidence="7" type="ORF">E5R92_06200</name>
</gene>
<dbReference type="InterPro" id="IPR001460">
    <property type="entry name" value="PCN-bd_Tpept"/>
</dbReference>
<dbReference type="PANTHER" id="PTHR30627:SF1">
    <property type="entry name" value="PEPTIDOGLYCAN D,D-TRANSPEPTIDASE FTSI"/>
    <property type="match status" value="1"/>
</dbReference>
<dbReference type="GO" id="GO:0071555">
    <property type="term" value="P:cell wall organization"/>
    <property type="evidence" value="ECO:0007669"/>
    <property type="project" value="TreeGrafter"/>
</dbReference>
<proteinExistence type="predicted"/>
<keyword evidence="4" id="KW-1133">Transmembrane helix</keyword>
<dbReference type="InterPro" id="IPR012338">
    <property type="entry name" value="Beta-lactam/transpept-like"/>
</dbReference>
<organism evidence="7 8">
    <name type="scientific">Candidatus Pelagibacter giovannonii</name>
    <dbReference type="NCBI Taxonomy" id="2563896"/>
    <lineage>
        <taxon>Bacteria</taxon>
        <taxon>Pseudomonadati</taxon>
        <taxon>Pseudomonadota</taxon>
        <taxon>Alphaproteobacteria</taxon>
        <taxon>Candidatus Pelagibacterales</taxon>
        <taxon>Candidatus Pelagibacteraceae</taxon>
        <taxon>Candidatus Pelagibacter</taxon>
    </lineage>
</organism>
<dbReference type="SUPFAM" id="SSF56519">
    <property type="entry name" value="Penicillin binding protein dimerisation domain"/>
    <property type="match status" value="1"/>
</dbReference>
<dbReference type="Gene3D" id="3.40.710.10">
    <property type="entry name" value="DD-peptidase/beta-lactamase superfamily"/>
    <property type="match status" value="1"/>
</dbReference>
<evidence type="ECO:0000256" key="3">
    <source>
        <dbReference type="ARBA" id="ARBA00023136"/>
    </source>
</evidence>
<evidence type="ECO:0000313" key="8">
    <source>
        <dbReference type="Proteomes" id="UP000501094"/>
    </source>
</evidence>
<evidence type="ECO:0000256" key="2">
    <source>
        <dbReference type="ARBA" id="ARBA00022645"/>
    </source>
</evidence>
<feature type="domain" description="Penicillin-binding protein transpeptidase" evidence="5">
    <location>
        <begin position="232"/>
        <end position="513"/>
    </location>
</feature>
<dbReference type="Pfam" id="PF03717">
    <property type="entry name" value="PBP_dimer"/>
    <property type="match status" value="1"/>
</dbReference>
<evidence type="ECO:0000256" key="1">
    <source>
        <dbReference type="ARBA" id="ARBA00004370"/>
    </source>
</evidence>
<keyword evidence="2" id="KW-0121">Carboxypeptidase</keyword>
<dbReference type="Gene3D" id="3.30.450.330">
    <property type="match status" value="1"/>
</dbReference>
<dbReference type="EMBL" id="CP038852">
    <property type="protein sequence ID" value="QIZ21371.1"/>
    <property type="molecule type" value="Genomic_DNA"/>
</dbReference>
<comment type="subcellular location">
    <subcellularLocation>
        <location evidence="1">Membrane</location>
    </subcellularLocation>
</comment>